<dbReference type="KEGG" id="aplc:110974368"/>
<proteinExistence type="predicted"/>
<dbReference type="OrthoDB" id="10476334at2759"/>
<dbReference type="GeneID" id="110974368"/>
<dbReference type="RefSeq" id="XP_022081643.1">
    <property type="nucleotide sequence ID" value="XM_022225951.1"/>
</dbReference>
<evidence type="ECO:0000313" key="1">
    <source>
        <dbReference type="Proteomes" id="UP000694845"/>
    </source>
</evidence>
<accession>A0A8B7XLF1</accession>
<evidence type="ECO:0000313" key="2">
    <source>
        <dbReference type="RefSeq" id="XP_022081643.1"/>
    </source>
</evidence>
<dbReference type="AlphaFoldDB" id="A0A8B7XLF1"/>
<protein>
    <submittedName>
        <fullName evidence="2">Uncharacterized protein LOC110974368 isoform X1</fullName>
    </submittedName>
</protein>
<name>A0A8B7XLF1_ACAPL</name>
<keyword evidence="1" id="KW-1185">Reference proteome</keyword>
<organism evidence="1 2">
    <name type="scientific">Acanthaster planci</name>
    <name type="common">Crown-of-thorns starfish</name>
    <dbReference type="NCBI Taxonomy" id="133434"/>
    <lineage>
        <taxon>Eukaryota</taxon>
        <taxon>Metazoa</taxon>
        <taxon>Echinodermata</taxon>
        <taxon>Eleutherozoa</taxon>
        <taxon>Asterozoa</taxon>
        <taxon>Asteroidea</taxon>
        <taxon>Valvatacea</taxon>
        <taxon>Valvatida</taxon>
        <taxon>Acanthasteridae</taxon>
        <taxon>Acanthaster</taxon>
    </lineage>
</organism>
<reference evidence="2" key="1">
    <citation type="submission" date="2025-08" db="UniProtKB">
        <authorList>
            <consortium name="RefSeq"/>
        </authorList>
    </citation>
    <scope>IDENTIFICATION</scope>
</reference>
<gene>
    <name evidence="2" type="primary">LOC110974368</name>
</gene>
<dbReference type="OMA" id="SYSMQDE"/>
<sequence length="302" mass="34355">MSMFASGSLNNTPFECKTLQHYLINSTFKRVPSNSTSMEGDIPAMMDSIHQRDDEGLQQAGISSKLVPSVKSDIRSNLEIYNKDRYQTSLDSCSRDICGHTTCKDTCLYQTYRSSERLEVDRDSTSCQERELHQGHSPLTGIQEECQWNDLLMNSPADTQRDLNPQHTEEEDALLGIDYSLRQSVEAEIEAFRINLHNFISDHHQQYRQVLLHGIDPITTQNSVCDHTVIGRTNYEWSQTNSSAQCHIEESSGSSFRIQDDGTCQLYQPNSSQEDDINYALLQLLTSANAVSHTLRRQEYTT</sequence>
<dbReference type="Proteomes" id="UP000694845">
    <property type="component" value="Unplaced"/>
</dbReference>